<dbReference type="STRING" id="1849047.A0A3D8QAJ9"/>
<organism evidence="2 3">
    <name type="scientific">Coleophoma cylindrospora</name>
    <dbReference type="NCBI Taxonomy" id="1849047"/>
    <lineage>
        <taxon>Eukaryota</taxon>
        <taxon>Fungi</taxon>
        <taxon>Dikarya</taxon>
        <taxon>Ascomycota</taxon>
        <taxon>Pezizomycotina</taxon>
        <taxon>Leotiomycetes</taxon>
        <taxon>Helotiales</taxon>
        <taxon>Dermateaceae</taxon>
        <taxon>Coleophoma</taxon>
    </lineage>
</organism>
<dbReference type="Gene3D" id="3.40.50.300">
    <property type="entry name" value="P-loop containing nucleotide triphosphate hydrolases"/>
    <property type="match status" value="1"/>
</dbReference>
<dbReference type="InterPro" id="IPR052374">
    <property type="entry name" value="SERAC1"/>
</dbReference>
<evidence type="ECO:0000313" key="3">
    <source>
        <dbReference type="Proteomes" id="UP000256645"/>
    </source>
</evidence>
<feature type="region of interest" description="Disordered" evidence="1">
    <location>
        <begin position="50"/>
        <end position="70"/>
    </location>
</feature>
<evidence type="ECO:0008006" key="4">
    <source>
        <dbReference type="Google" id="ProtNLM"/>
    </source>
</evidence>
<name>A0A3D8QAJ9_9HELO</name>
<dbReference type="SUPFAM" id="SSF53474">
    <property type="entry name" value="alpha/beta-Hydrolases"/>
    <property type="match status" value="1"/>
</dbReference>
<dbReference type="OrthoDB" id="5427984at2759"/>
<dbReference type="SUPFAM" id="SSF52540">
    <property type="entry name" value="P-loop containing nucleoside triphosphate hydrolases"/>
    <property type="match status" value="1"/>
</dbReference>
<dbReference type="Pfam" id="PF13424">
    <property type="entry name" value="TPR_12"/>
    <property type="match status" value="1"/>
</dbReference>
<comment type="caution">
    <text evidence="2">The sequence shown here is derived from an EMBL/GenBank/DDBJ whole genome shotgun (WGS) entry which is preliminary data.</text>
</comment>
<dbReference type="Proteomes" id="UP000256645">
    <property type="component" value="Unassembled WGS sequence"/>
</dbReference>
<dbReference type="PANTHER" id="PTHR48182:SF3">
    <property type="entry name" value="DUF676 DOMAIN-CONTAINING PROTEIN"/>
    <property type="match status" value="1"/>
</dbReference>
<evidence type="ECO:0000313" key="2">
    <source>
        <dbReference type="EMBL" id="RDW58801.1"/>
    </source>
</evidence>
<gene>
    <name evidence="2" type="ORF">BP6252_13277</name>
</gene>
<feature type="region of interest" description="Disordered" evidence="1">
    <location>
        <begin position="374"/>
        <end position="402"/>
    </location>
</feature>
<dbReference type="Gene3D" id="1.25.40.10">
    <property type="entry name" value="Tetratricopeptide repeat domain"/>
    <property type="match status" value="2"/>
</dbReference>
<dbReference type="Gene3D" id="3.40.50.1820">
    <property type="entry name" value="alpha/beta hydrolase"/>
    <property type="match status" value="1"/>
</dbReference>
<dbReference type="EMBL" id="PDLM01000017">
    <property type="protein sequence ID" value="RDW58801.1"/>
    <property type="molecule type" value="Genomic_DNA"/>
</dbReference>
<evidence type="ECO:0000256" key="1">
    <source>
        <dbReference type="SAM" id="MobiDB-lite"/>
    </source>
</evidence>
<dbReference type="PANTHER" id="PTHR48182">
    <property type="entry name" value="PROTEIN SERAC1"/>
    <property type="match status" value="1"/>
</dbReference>
<dbReference type="InterPro" id="IPR027417">
    <property type="entry name" value="P-loop_NTPase"/>
</dbReference>
<proteinExistence type="predicted"/>
<dbReference type="SUPFAM" id="SSF48452">
    <property type="entry name" value="TPR-like"/>
    <property type="match status" value="1"/>
</dbReference>
<keyword evidence="3" id="KW-1185">Reference proteome</keyword>
<sequence>MDSTTVPPPAISPEVQSATAPIVTYTFPPEAESSQVVTTTRPAAHVQIQQTRHSMDNSTAGDSRTSQLTGHNGHLIDKADIGLKVVYQPANNPGQADVDVIAVHGLGAHPEETWKDKSSGCNWIQDESMLPKAIPNTRILRYGYDANWGGEDPIKSKLPDMARDLLADLKTEAERQDHPRRPLVFICHCFGGLIVEKAIFIARTHKSKYPEIFKSCRGLVLMGTPHRGTGNFMSEALALILGNASTPVELSHPDILHILEPTNETRIDLVEDFTKLILDGKVRDRLQISCFFEKKSIKVADLLAKLKSNKGLDLSTTRDFAVNRESAILDGYDDLGRAANHFQLNKFSKPDDGEYKRVVSVIVGMVKGAMLPPESSKISKRAPSLRATNPFRSPRSMPPYERDHYFEDRDTLMTRIAEKLEKSKRATVVLLGKHGFGKTYNAIEFAHRYGEKTPTPRIFWVEARTFGEFKRSYTKIGHDFPGIADSENDSLDLMKSYLSAETQGPWLLVLDGVDDLDSKDIQRMQDCIPSSPLGAVLVTTCKRTLARSFASESDHLELLQFQTDDIFPFFQRQLEHRVSKTDVGLLVTVLKGHPIALVQAAAYINACPKVTTQQYSEMVSAHGPAVINEGILVTTHIAIEHIQNTEPFAAELARTTCMFDIQTVPRFLLRFYDARIDNFCTLMKKFALMDTTIDKGAISVNHLVRSSIRAIKMDQENLTSILAEKYPALDIKKAGTFSPVSNDCGILLPYAEAILRLEANPTTKDEKRNRATLLFKIAKYSVYLKRYKSAVQELKESLGLREEEIPQPLQLVNETKVLLKETENLAKSSKRASTRSSTSALPEIDDCLKRARSFMAPKELEKVENQLLKHHQDFDSVSQKPITDSERVIEAYRVEDALALVCNSKGQHEKALTRHEFVHRWCLKQYGREHLETARQVFKIAQSLDSSGKYPEAEAKYRDAWEITKVILEESHPEASRILCSLATVMGKQGNRVDAEKAFKTALSLQEQDPGPWHVDTLMTRHNYAIFILGDATSYSRQIATKILLSVLEGQLQVLGYSHPATLRTAVNLARQFLVHGMNDKALELCRFVLPWQEQNLGLDNPETIATKDMITYLQR</sequence>
<dbReference type="InterPro" id="IPR029058">
    <property type="entry name" value="AB_hydrolase_fold"/>
</dbReference>
<dbReference type="AlphaFoldDB" id="A0A3D8QAJ9"/>
<reference evidence="2 3" key="1">
    <citation type="journal article" date="2018" name="IMA Fungus">
        <title>IMA Genome-F 9: Draft genome sequence of Annulohypoxylon stygium, Aspergillus mulundensis, Berkeleyomyces basicola (syn. Thielaviopsis basicola), Ceratocystis smalleyi, two Cercospora beticola strains, Coleophoma cylindrospora, Fusarium fracticaudum, Phialophora cf. hyalina, and Morchella septimelata.</title>
        <authorList>
            <person name="Wingfield B.D."/>
            <person name="Bills G.F."/>
            <person name="Dong Y."/>
            <person name="Huang W."/>
            <person name="Nel W.J."/>
            <person name="Swalarsk-Parry B.S."/>
            <person name="Vaghefi N."/>
            <person name="Wilken P.M."/>
            <person name="An Z."/>
            <person name="de Beer Z.W."/>
            <person name="De Vos L."/>
            <person name="Chen L."/>
            <person name="Duong T.A."/>
            <person name="Gao Y."/>
            <person name="Hammerbacher A."/>
            <person name="Kikkert J.R."/>
            <person name="Li Y."/>
            <person name="Li H."/>
            <person name="Li K."/>
            <person name="Li Q."/>
            <person name="Liu X."/>
            <person name="Ma X."/>
            <person name="Naidoo K."/>
            <person name="Pethybridge S.J."/>
            <person name="Sun J."/>
            <person name="Steenkamp E.T."/>
            <person name="van der Nest M.A."/>
            <person name="van Wyk S."/>
            <person name="Wingfield M.J."/>
            <person name="Xiong C."/>
            <person name="Yue Q."/>
            <person name="Zhang X."/>
        </authorList>
    </citation>
    <scope>NUCLEOTIDE SEQUENCE [LARGE SCALE GENOMIC DNA]</scope>
    <source>
        <strain evidence="2 3">BP6252</strain>
    </source>
</reference>
<protein>
    <recommendedName>
        <fullName evidence="4">NB-ARC domain-containing protein</fullName>
    </recommendedName>
</protein>
<accession>A0A3D8QAJ9</accession>
<dbReference type="InterPro" id="IPR011990">
    <property type="entry name" value="TPR-like_helical_dom_sf"/>
</dbReference>